<reference evidence="2" key="2">
    <citation type="submission" date="2020-10" db="UniProtKB">
        <authorList>
            <consortium name="WormBaseParasite"/>
        </authorList>
    </citation>
    <scope>IDENTIFICATION</scope>
</reference>
<name>A0A7E4VVJ5_PANRE</name>
<protein>
    <submittedName>
        <fullName evidence="2">DUF2953 domain-containing protein</fullName>
    </submittedName>
</protein>
<sequence length="170" mass="19751">MRSVALGQGYRFPCCATPFSAKSRKSVENGGTYKPSSIYPFTCVYRRQPCLRETLFHFNYECQFRFRKRRSSVETLLEFHPIISDTIRSIGKAPFAAGVILKMASLANAYNLNFMHSSLRFGRFVLKKSLKPTIFEKGMGQPICHPFPFPDDYRPVYLFCLKMFWEMARL</sequence>
<dbReference type="AlphaFoldDB" id="A0A7E4VVJ5"/>
<proteinExistence type="predicted"/>
<organism evidence="1 2">
    <name type="scientific">Panagrellus redivivus</name>
    <name type="common">Microworm</name>
    <dbReference type="NCBI Taxonomy" id="6233"/>
    <lineage>
        <taxon>Eukaryota</taxon>
        <taxon>Metazoa</taxon>
        <taxon>Ecdysozoa</taxon>
        <taxon>Nematoda</taxon>
        <taxon>Chromadorea</taxon>
        <taxon>Rhabditida</taxon>
        <taxon>Tylenchina</taxon>
        <taxon>Panagrolaimomorpha</taxon>
        <taxon>Panagrolaimoidea</taxon>
        <taxon>Panagrolaimidae</taxon>
        <taxon>Panagrellus</taxon>
    </lineage>
</organism>
<evidence type="ECO:0000313" key="2">
    <source>
        <dbReference type="WBParaSite" id="Pan_g3692.t1"/>
    </source>
</evidence>
<evidence type="ECO:0000313" key="1">
    <source>
        <dbReference type="Proteomes" id="UP000492821"/>
    </source>
</evidence>
<reference evidence="1" key="1">
    <citation type="journal article" date="2013" name="Genetics">
        <title>The draft genome and transcriptome of Panagrellus redivivus are shaped by the harsh demands of a free-living lifestyle.</title>
        <authorList>
            <person name="Srinivasan J."/>
            <person name="Dillman A.R."/>
            <person name="Macchietto M.G."/>
            <person name="Heikkinen L."/>
            <person name="Lakso M."/>
            <person name="Fracchia K.M."/>
            <person name="Antoshechkin I."/>
            <person name="Mortazavi A."/>
            <person name="Wong G."/>
            <person name="Sternberg P.W."/>
        </authorList>
    </citation>
    <scope>NUCLEOTIDE SEQUENCE [LARGE SCALE GENOMIC DNA]</scope>
    <source>
        <strain evidence="1">MT8872</strain>
    </source>
</reference>
<dbReference type="WBParaSite" id="Pan_g3692.t1">
    <property type="protein sequence ID" value="Pan_g3692.t1"/>
    <property type="gene ID" value="Pan_g3692"/>
</dbReference>
<dbReference type="Proteomes" id="UP000492821">
    <property type="component" value="Unassembled WGS sequence"/>
</dbReference>
<keyword evidence="1" id="KW-1185">Reference proteome</keyword>
<accession>A0A7E4VVJ5</accession>